<gene>
    <name evidence="8" type="ORF">AUP44_19880</name>
</gene>
<dbReference type="Pfam" id="PF01555">
    <property type="entry name" value="N6_N4_Mtase"/>
    <property type="match status" value="1"/>
</dbReference>
<dbReference type="SUPFAM" id="SSF53335">
    <property type="entry name" value="S-adenosyl-L-methionine-dependent methyltransferases"/>
    <property type="match status" value="1"/>
</dbReference>
<dbReference type="EMBL" id="LPZR01000018">
    <property type="protein sequence ID" value="KYO57502.1"/>
    <property type="molecule type" value="Genomic_DNA"/>
</dbReference>
<proteinExistence type="inferred from homology"/>
<dbReference type="InterPro" id="IPR002052">
    <property type="entry name" value="DNA_methylase_N6_adenine_CS"/>
</dbReference>
<keyword evidence="5" id="KW-0949">S-adenosyl-L-methionine</keyword>
<dbReference type="Proteomes" id="UP000075787">
    <property type="component" value="Unassembled WGS sequence"/>
</dbReference>
<dbReference type="InterPro" id="IPR002295">
    <property type="entry name" value="N4/N6-MTase_EcoPI_Mod-like"/>
</dbReference>
<evidence type="ECO:0000256" key="3">
    <source>
        <dbReference type="ARBA" id="ARBA00022603"/>
    </source>
</evidence>
<dbReference type="AlphaFoldDB" id="A0A162LXN4"/>
<protein>
    <recommendedName>
        <fullName evidence="2">site-specific DNA-methyltransferase (adenine-specific)</fullName>
        <ecNumber evidence="2">2.1.1.72</ecNumber>
    </recommendedName>
</protein>
<dbReference type="GeneID" id="97241244"/>
<dbReference type="GO" id="GO:0008170">
    <property type="term" value="F:N-methyltransferase activity"/>
    <property type="evidence" value="ECO:0007669"/>
    <property type="project" value="InterPro"/>
</dbReference>
<accession>A0A162LXN4</accession>
<comment type="similarity">
    <text evidence="1">Belongs to the N(4)/N(6)-methyltransferase family.</text>
</comment>
<evidence type="ECO:0000256" key="5">
    <source>
        <dbReference type="ARBA" id="ARBA00022691"/>
    </source>
</evidence>
<organism evidence="8 9">
    <name type="scientific">Tistrella mobilis</name>
    <dbReference type="NCBI Taxonomy" id="171437"/>
    <lineage>
        <taxon>Bacteria</taxon>
        <taxon>Pseudomonadati</taxon>
        <taxon>Pseudomonadota</taxon>
        <taxon>Alphaproteobacteria</taxon>
        <taxon>Geminicoccales</taxon>
        <taxon>Geminicoccaceae</taxon>
        <taxon>Tistrella</taxon>
    </lineage>
</organism>
<sequence length="663" mass="75421">MEKLKMHSPDMTQENIEKIRSLFPGCVTEAADENGKVRLSVDLDQLRQELSDHVVEGPQERYRLDWPGKRAALLASNAPIAKTLRPAVAESVNFDATRNLFIEGDNLEALKLLQEIYLGEVKLIYVDPPYNRKKGNNLVYRDDFIGNTYEYLEKTNQIDEHENRLTANTEANGRFHSDWLTMIYQRLRVAKNLLAPNGVIMISIDDAETANVLHVCNEIFGESNFVGTLIWKNATDNNPTNIAVEHESIHVFAKSKAELEGVWKSSVSEIKDALKRIGDELIAQHENTDDLQEAYSAWFRENKSQLGPLDRYKYIDAGGVYTGSQSVHNPGKEGYRYDVLHPVTKKPCKEPLMGYRFPKETMDRLLEEGRILFGDDENKIIELKVYAQEFEDKLSSVFELDGRTGPYDLKELFPEAKKVFSNPKPVLLMERLLSFAVGANDLSIDLFAGSSTLAQAVLELAQREGGRRRFISIQYPEEIGQDSKDAKEAYQFCVKAGIKPNISEISKERIRRAGRKILERDCHPNWSRDVGFRVLKIDTSNMQDVYYRPDEVDQKSLLETVDNIKPDRTAEDLLFQVLVDWGVDLTLPIGRETVQGKMVFFVDGNALVACFDTGITEELVKELAKREPLRVVFRDNGFVSDAVKINVEQIFRQLSPTTEVKSI</sequence>
<evidence type="ECO:0000256" key="1">
    <source>
        <dbReference type="ARBA" id="ARBA00006594"/>
    </source>
</evidence>
<keyword evidence="3 8" id="KW-0489">Methyltransferase</keyword>
<dbReference type="InterPro" id="IPR002941">
    <property type="entry name" value="DNA_methylase_N4/N6"/>
</dbReference>
<evidence type="ECO:0000256" key="4">
    <source>
        <dbReference type="ARBA" id="ARBA00022679"/>
    </source>
</evidence>
<evidence type="ECO:0000256" key="6">
    <source>
        <dbReference type="ARBA" id="ARBA00047942"/>
    </source>
</evidence>
<dbReference type="RefSeq" id="WP_062761471.1">
    <property type="nucleotide sequence ID" value="NZ_CP121045.1"/>
</dbReference>
<dbReference type="GO" id="GO:0003677">
    <property type="term" value="F:DNA binding"/>
    <property type="evidence" value="ECO:0007669"/>
    <property type="project" value="InterPro"/>
</dbReference>
<evidence type="ECO:0000313" key="9">
    <source>
        <dbReference type="Proteomes" id="UP000075787"/>
    </source>
</evidence>
<dbReference type="GO" id="GO:0032259">
    <property type="term" value="P:methylation"/>
    <property type="evidence" value="ECO:0007669"/>
    <property type="project" value="UniProtKB-KW"/>
</dbReference>
<dbReference type="PROSITE" id="PS00092">
    <property type="entry name" value="N6_MTASE"/>
    <property type="match status" value="1"/>
</dbReference>
<dbReference type="PRINTS" id="PR00506">
    <property type="entry name" value="D21N6MTFRASE"/>
</dbReference>
<feature type="domain" description="DNA methylase N-4/N-6" evidence="7">
    <location>
        <begin position="121"/>
        <end position="479"/>
    </location>
</feature>
<dbReference type="EC" id="2.1.1.72" evidence="2"/>
<evidence type="ECO:0000259" key="7">
    <source>
        <dbReference type="Pfam" id="PF01555"/>
    </source>
</evidence>
<evidence type="ECO:0000256" key="2">
    <source>
        <dbReference type="ARBA" id="ARBA00011900"/>
    </source>
</evidence>
<dbReference type="GO" id="GO:0009007">
    <property type="term" value="F:site-specific DNA-methyltransferase (adenine-specific) activity"/>
    <property type="evidence" value="ECO:0007669"/>
    <property type="project" value="UniProtKB-EC"/>
</dbReference>
<comment type="caution">
    <text evidence="8">The sequence shown here is derived from an EMBL/GenBank/DDBJ whole genome shotgun (WGS) entry which is preliminary data.</text>
</comment>
<dbReference type="OrthoDB" id="9816043at2"/>
<reference evidence="8 9" key="1">
    <citation type="submission" date="2015-12" db="EMBL/GenBank/DDBJ databases">
        <title>Genome sequence of Tistrella mobilis MCCC 1A02139.</title>
        <authorList>
            <person name="Lu L."/>
            <person name="Lai Q."/>
            <person name="Shao Z."/>
            <person name="Qian P."/>
        </authorList>
    </citation>
    <scope>NUCLEOTIDE SEQUENCE [LARGE SCALE GENOMIC DNA]</scope>
    <source>
        <strain evidence="8 9">MCCC 1A02139</strain>
    </source>
</reference>
<dbReference type="PIRSF" id="PIRSF015855">
    <property type="entry name" value="TypeIII_Mtase_mKpnI"/>
    <property type="match status" value="1"/>
</dbReference>
<name>A0A162LXN4_9PROT</name>
<dbReference type="InterPro" id="IPR029063">
    <property type="entry name" value="SAM-dependent_MTases_sf"/>
</dbReference>
<evidence type="ECO:0000313" key="8">
    <source>
        <dbReference type="EMBL" id="KYO57502.1"/>
    </source>
</evidence>
<dbReference type="Gene3D" id="3.40.50.150">
    <property type="entry name" value="Vaccinia Virus protein VP39"/>
    <property type="match status" value="1"/>
</dbReference>
<keyword evidence="4 8" id="KW-0808">Transferase</keyword>
<comment type="catalytic activity">
    <reaction evidence="6">
        <text>a 2'-deoxyadenosine in DNA + S-adenosyl-L-methionine = an N(6)-methyl-2'-deoxyadenosine in DNA + S-adenosyl-L-homocysteine + H(+)</text>
        <dbReference type="Rhea" id="RHEA:15197"/>
        <dbReference type="Rhea" id="RHEA-COMP:12418"/>
        <dbReference type="Rhea" id="RHEA-COMP:12419"/>
        <dbReference type="ChEBI" id="CHEBI:15378"/>
        <dbReference type="ChEBI" id="CHEBI:57856"/>
        <dbReference type="ChEBI" id="CHEBI:59789"/>
        <dbReference type="ChEBI" id="CHEBI:90615"/>
        <dbReference type="ChEBI" id="CHEBI:90616"/>
        <dbReference type="EC" id="2.1.1.72"/>
    </reaction>
</comment>